<comment type="caution">
    <text evidence="5">The sequence shown here is derived from an EMBL/GenBank/DDBJ whole genome shotgun (WGS) entry which is preliminary data.</text>
</comment>
<feature type="compositionally biased region" description="Acidic residues" evidence="3">
    <location>
        <begin position="36"/>
        <end position="46"/>
    </location>
</feature>
<comment type="subcellular location">
    <subcellularLocation>
        <location evidence="1">Cytoplasm</location>
    </subcellularLocation>
</comment>
<evidence type="ECO:0000256" key="3">
    <source>
        <dbReference type="SAM" id="MobiDB-lite"/>
    </source>
</evidence>
<dbReference type="AlphaFoldDB" id="A0ABD0RDC8"/>
<evidence type="ECO:0000256" key="2">
    <source>
        <dbReference type="ARBA" id="ARBA00022490"/>
    </source>
</evidence>
<feature type="domain" description="Tubby N-terminal" evidence="4">
    <location>
        <begin position="1"/>
        <end position="63"/>
    </location>
</feature>
<sequence>IDGPAALLGSEAPDLGSKIQVLSVSPPQQPSPPTAEEPETDADTDTLLEPKTDIHTLLQRRGKTHTHPDAGERWLIIHL</sequence>
<evidence type="ECO:0000259" key="4">
    <source>
        <dbReference type="Pfam" id="PF16322"/>
    </source>
</evidence>
<accession>A0ABD0RDC8</accession>
<dbReference type="InterPro" id="IPR005398">
    <property type="entry name" value="Tubby_N"/>
</dbReference>
<keyword evidence="2" id="KW-0963">Cytoplasm</keyword>
<protein>
    <recommendedName>
        <fullName evidence="4">Tubby N-terminal domain-containing protein</fullName>
    </recommendedName>
</protein>
<gene>
    <name evidence="5" type="ORF">M9458_010109</name>
</gene>
<reference evidence="5 6" key="1">
    <citation type="submission" date="2024-05" db="EMBL/GenBank/DDBJ databases">
        <title>Genome sequencing and assembly of Indian major carp, Cirrhinus mrigala (Hamilton, 1822).</title>
        <authorList>
            <person name="Mohindra V."/>
            <person name="Chowdhury L.M."/>
            <person name="Lal K."/>
            <person name="Jena J.K."/>
        </authorList>
    </citation>
    <scope>NUCLEOTIDE SEQUENCE [LARGE SCALE GENOMIC DNA]</scope>
    <source>
        <strain evidence="5">CM1030</strain>
        <tissue evidence="5">Blood</tissue>
    </source>
</reference>
<proteinExistence type="predicted"/>
<evidence type="ECO:0000313" key="6">
    <source>
        <dbReference type="Proteomes" id="UP001529510"/>
    </source>
</evidence>
<dbReference type="GO" id="GO:0005737">
    <property type="term" value="C:cytoplasm"/>
    <property type="evidence" value="ECO:0007669"/>
    <property type="project" value="UniProtKB-SubCell"/>
</dbReference>
<dbReference type="EMBL" id="JAMKFB020000004">
    <property type="protein sequence ID" value="KAL0196537.1"/>
    <property type="molecule type" value="Genomic_DNA"/>
</dbReference>
<evidence type="ECO:0000313" key="5">
    <source>
        <dbReference type="EMBL" id="KAL0196537.1"/>
    </source>
</evidence>
<feature type="region of interest" description="Disordered" evidence="3">
    <location>
        <begin position="22"/>
        <end position="48"/>
    </location>
</feature>
<organism evidence="5 6">
    <name type="scientific">Cirrhinus mrigala</name>
    <name type="common">Mrigala</name>
    <dbReference type="NCBI Taxonomy" id="683832"/>
    <lineage>
        <taxon>Eukaryota</taxon>
        <taxon>Metazoa</taxon>
        <taxon>Chordata</taxon>
        <taxon>Craniata</taxon>
        <taxon>Vertebrata</taxon>
        <taxon>Euteleostomi</taxon>
        <taxon>Actinopterygii</taxon>
        <taxon>Neopterygii</taxon>
        <taxon>Teleostei</taxon>
        <taxon>Ostariophysi</taxon>
        <taxon>Cypriniformes</taxon>
        <taxon>Cyprinidae</taxon>
        <taxon>Labeoninae</taxon>
        <taxon>Labeonini</taxon>
        <taxon>Cirrhinus</taxon>
    </lineage>
</organism>
<feature type="non-terminal residue" evidence="5">
    <location>
        <position position="1"/>
    </location>
</feature>
<keyword evidence="6" id="KW-1185">Reference proteome</keyword>
<dbReference type="Proteomes" id="UP001529510">
    <property type="component" value="Unassembled WGS sequence"/>
</dbReference>
<evidence type="ECO:0000256" key="1">
    <source>
        <dbReference type="ARBA" id="ARBA00004496"/>
    </source>
</evidence>
<name>A0ABD0RDC8_CIRMR</name>
<dbReference type="Pfam" id="PF16322">
    <property type="entry name" value="Tub_N"/>
    <property type="match status" value="1"/>
</dbReference>